<dbReference type="OrthoDB" id="9806395at2"/>
<evidence type="ECO:0000313" key="2">
    <source>
        <dbReference type="EMBL" id="OEV39422.1"/>
    </source>
</evidence>
<name>A0A1E7NFH3_KITAU</name>
<dbReference type="SMART" id="SM00327">
    <property type="entry name" value="VWA"/>
    <property type="match status" value="1"/>
</dbReference>
<sequence>MSLCLPTYVVIDASSSMKPHEAVLNATLSRLHYNLATNPRVSEFARVSVIAFSTDVHVVIPMSDMEQVPNMPEVICGGRTDYGKTFDRLRECIEQDVSSLRAQHYSVLRPTVFFLTDGGPTDANWRKSFRELVDRNRPRYPHVIAYGFGGAERGVLQVVATKALFIADGTDTESALSGAISGLLNTLIASSQTGQMQIATDVKGFEYVQVAQEYVD</sequence>
<keyword evidence="3" id="KW-1185">Reference proteome</keyword>
<evidence type="ECO:0000259" key="1">
    <source>
        <dbReference type="PROSITE" id="PS50234"/>
    </source>
</evidence>
<dbReference type="EMBL" id="JPRF03000001">
    <property type="protein sequence ID" value="OEV39422.1"/>
    <property type="molecule type" value="Genomic_DNA"/>
</dbReference>
<protein>
    <recommendedName>
        <fullName evidence="1">VWFA domain-containing protein</fullName>
    </recommendedName>
</protein>
<proteinExistence type="predicted"/>
<evidence type="ECO:0000313" key="3">
    <source>
        <dbReference type="Proteomes" id="UP000037395"/>
    </source>
</evidence>
<reference evidence="2" key="1">
    <citation type="submission" date="2016-08" db="EMBL/GenBank/DDBJ databases">
        <title>Sequencing, Assembly and Comparative Genomics of S. aureofaciens ATCC 10762.</title>
        <authorList>
            <person name="Gradnigo J.S."/>
            <person name="Johnson N."/>
            <person name="Somerville G.A."/>
        </authorList>
    </citation>
    <scope>NUCLEOTIDE SEQUENCE [LARGE SCALE GENOMIC DNA]</scope>
    <source>
        <strain evidence="2">ATCC 10762</strain>
    </source>
</reference>
<dbReference type="RefSeq" id="WP_030285979.1">
    <property type="nucleotide sequence ID" value="NZ_JBEXMP010000031.1"/>
</dbReference>
<gene>
    <name evidence="2" type="ORF">HS99_0001605</name>
</gene>
<dbReference type="InterPro" id="IPR002035">
    <property type="entry name" value="VWF_A"/>
</dbReference>
<dbReference type="Proteomes" id="UP000037395">
    <property type="component" value="Unassembled WGS sequence"/>
</dbReference>
<dbReference type="AlphaFoldDB" id="A0A1E7NFH3"/>
<comment type="caution">
    <text evidence="2">The sequence shown here is derived from an EMBL/GenBank/DDBJ whole genome shotgun (WGS) entry which is preliminary data.</text>
</comment>
<dbReference type="Gene3D" id="3.40.50.410">
    <property type="entry name" value="von Willebrand factor, type A domain"/>
    <property type="match status" value="1"/>
</dbReference>
<dbReference type="Pfam" id="PF00092">
    <property type="entry name" value="VWA"/>
    <property type="match status" value="1"/>
</dbReference>
<dbReference type="SUPFAM" id="SSF53300">
    <property type="entry name" value="vWA-like"/>
    <property type="match status" value="1"/>
</dbReference>
<dbReference type="InterPro" id="IPR036465">
    <property type="entry name" value="vWFA_dom_sf"/>
</dbReference>
<organism evidence="2 3">
    <name type="scientific">Kitasatospora aureofaciens</name>
    <name type="common">Streptomyces aureofaciens</name>
    <dbReference type="NCBI Taxonomy" id="1894"/>
    <lineage>
        <taxon>Bacteria</taxon>
        <taxon>Bacillati</taxon>
        <taxon>Actinomycetota</taxon>
        <taxon>Actinomycetes</taxon>
        <taxon>Kitasatosporales</taxon>
        <taxon>Streptomycetaceae</taxon>
        <taxon>Kitasatospora</taxon>
    </lineage>
</organism>
<dbReference type="PROSITE" id="PS50234">
    <property type="entry name" value="VWFA"/>
    <property type="match status" value="1"/>
</dbReference>
<accession>A0A1E7NFH3</accession>
<feature type="domain" description="VWFA" evidence="1">
    <location>
        <begin position="6"/>
        <end position="187"/>
    </location>
</feature>